<keyword evidence="2" id="KW-1185">Reference proteome</keyword>
<reference evidence="1" key="1">
    <citation type="journal article" date="2021" name="Environ. Microbiol.">
        <title>Gene family expansions and transcriptome signatures uncover fungal adaptations to wood decay.</title>
        <authorList>
            <person name="Hage H."/>
            <person name="Miyauchi S."/>
            <person name="Viragh M."/>
            <person name="Drula E."/>
            <person name="Min B."/>
            <person name="Chaduli D."/>
            <person name="Navarro D."/>
            <person name="Favel A."/>
            <person name="Norest M."/>
            <person name="Lesage-Meessen L."/>
            <person name="Balint B."/>
            <person name="Merenyi Z."/>
            <person name="de Eugenio L."/>
            <person name="Morin E."/>
            <person name="Martinez A.T."/>
            <person name="Baldrian P."/>
            <person name="Stursova M."/>
            <person name="Martinez M.J."/>
            <person name="Novotny C."/>
            <person name="Magnuson J.K."/>
            <person name="Spatafora J.W."/>
            <person name="Maurice S."/>
            <person name="Pangilinan J."/>
            <person name="Andreopoulos W."/>
            <person name="LaButti K."/>
            <person name="Hundley H."/>
            <person name="Na H."/>
            <person name="Kuo A."/>
            <person name="Barry K."/>
            <person name="Lipzen A."/>
            <person name="Henrissat B."/>
            <person name="Riley R."/>
            <person name="Ahrendt S."/>
            <person name="Nagy L.G."/>
            <person name="Grigoriev I.V."/>
            <person name="Martin F."/>
            <person name="Rosso M.N."/>
        </authorList>
    </citation>
    <scope>NUCLEOTIDE SEQUENCE</scope>
    <source>
        <strain evidence="1">CBS 384.51</strain>
    </source>
</reference>
<organism evidence="1 2">
    <name type="scientific">Irpex rosettiformis</name>
    <dbReference type="NCBI Taxonomy" id="378272"/>
    <lineage>
        <taxon>Eukaryota</taxon>
        <taxon>Fungi</taxon>
        <taxon>Dikarya</taxon>
        <taxon>Basidiomycota</taxon>
        <taxon>Agaricomycotina</taxon>
        <taxon>Agaricomycetes</taxon>
        <taxon>Polyporales</taxon>
        <taxon>Irpicaceae</taxon>
        <taxon>Irpex</taxon>
    </lineage>
</organism>
<name>A0ACB8U8K1_9APHY</name>
<evidence type="ECO:0000313" key="2">
    <source>
        <dbReference type="Proteomes" id="UP001055072"/>
    </source>
</evidence>
<sequence length="159" mass="17919">MDSRLMVPTTIHLLSGRQAFTTVLRRQKFTSARDNRADIVKRIAKEDSSQPLLYFVKVYDWMPFSVASYPKEQLIGSGLVADNRSLSNQPLFSWEIYPTRKMVDITRMWLTAALKTLITSARGYATVFIILNDYILSGQPSHTGTLSSLCTGVSISLDH</sequence>
<gene>
    <name evidence="1" type="ORF">BDY19DRAFT_726874</name>
</gene>
<protein>
    <submittedName>
        <fullName evidence="1">Uncharacterized protein</fullName>
    </submittedName>
</protein>
<evidence type="ECO:0000313" key="1">
    <source>
        <dbReference type="EMBL" id="KAI0090673.1"/>
    </source>
</evidence>
<comment type="caution">
    <text evidence="1">The sequence shown here is derived from an EMBL/GenBank/DDBJ whole genome shotgun (WGS) entry which is preliminary data.</text>
</comment>
<dbReference type="Proteomes" id="UP001055072">
    <property type="component" value="Unassembled WGS sequence"/>
</dbReference>
<proteinExistence type="predicted"/>
<accession>A0ACB8U8K1</accession>
<dbReference type="EMBL" id="MU274907">
    <property type="protein sequence ID" value="KAI0090673.1"/>
    <property type="molecule type" value="Genomic_DNA"/>
</dbReference>